<gene>
    <name evidence="1" type="ORF">VC83_08600</name>
</gene>
<dbReference type="EMBL" id="KV441414">
    <property type="protein sequence ID" value="OAF54835.1"/>
    <property type="molecule type" value="Genomic_DNA"/>
</dbReference>
<dbReference type="VEuPathDB" id="FungiDB:GMDG_07955"/>
<organism evidence="1">
    <name type="scientific">Pseudogymnoascus destructans</name>
    <dbReference type="NCBI Taxonomy" id="655981"/>
    <lineage>
        <taxon>Eukaryota</taxon>
        <taxon>Fungi</taxon>
        <taxon>Dikarya</taxon>
        <taxon>Ascomycota</taxon>
        <taxon>Pezizomycotina</taxon>
        <taxon>Leotiomycetes</taxon>
        <taxon>Thelebolales</taxon>
        <taxon>Thelebolaceae</taxon>
        <taxon>Pseudogymnoascus</taxon>
    </lineage>
</organism>
<accession>A0A176ZXU5</accession>
<name>A0A176ZXU5_9PEZI</name>
<dbReference type="Proteomes" id="UP000077154">
    <property type="component" value="Unassembled WGS sequence"/>
</dbReference>
<reference evidence="1" key="1">
    <citation type="submission" date="2016-03" db="EMBL/GenBank/DDBJ databases">
        <title>Updated assembly of Pseudogymnoascus destructans, the fungus causing white-nose syndrome of bats.</title>
        <authorList>
            <person name="Palmer J.M."/>
            <person name="Drees K.P."/>
            <person name="Foster J.T."/>
            <person name="Lindner D.L."/>
        </authorList>
    </citation>
    <scope>NUCLEOTIDE SEQUENCE [LARGE SCALE GENOMIC DNA]</scope>
    <source>
        <strain evidence="1">20631-21</strain>
    </source>
</reference>
<dbReference type="OrthoDB" id="5369347at2759"/>
<dbReference type="RefSeq" id="XP_024320138.1">
    <property type="nucleotide sequence ID" value="XM_024472148.1"/>
</dbReference>
<evidence type="ECO:0000313" key="1">
    <source>
        <dbReference type="EMBL" id="OAF54835.1"/>
    </source>
</evidence>
<dbReference type="AlphaFoldDB" id="A0A176ZXU5"/>
<sequence length="280" mass="32727">MLWRGEGRAAVEMGLGMEVTIKKYGYAWFMDRIQWEAFRFKDEYADRVPSLDLKYARMFRGSHAPIQSTGDALELFSGLLRVFAADDVKVLLILQLMCHVCFRQFRYDVRKTLKSELLSPDSIDDDTSLKFSWAGVQEGITCGVSIVIGNKTALHTPDLMFRHFWGDDITYSDPPQVFFRKHFDKIAFRVMYRKSKTFVQESGVDLRSYENLFQHLFFEYQCFHTPTLMAHSVLFMGEPGNMFWAREDCRPGYPQPCPEEVDFSREELMGYIEDFELPLI</sequence>
<dbReference type="GeneID" id="36291640"/>
<protein>
    <submittedName>
        <fullName evidence="1">Uncharacterized protein</fullName>
    </submittedName>
</protein>
<proteinExistence type="predicted"/>